<protein>
    <submittedName>
        <fullName evidence="2">Uncharacterized protein</fullName>
    </submittedName>
</protein>
<gene>
    <name evidence="2" type="ORF">A0O31_01624</name>
</gene>
<evidence type="ECO:0000256" key="1">
    <source>
        <dbReference type="SAM" id="Coils"/>
    </source>
</evidence>
<dbReference type="STRING" id="56956.A0O31_01624"/>
<keyword evidence="1" id="KW-0175">Coiled coil</keyword>
<proteinExistence type="predicted"/>
<dbReference type="RefSeq" id="WP_071677391.1">
    <property type="nucleotide sequence ID" value="NZ_CP016312.1"/>
</dbReference>
<evidence type="ECO:0000313" key="3">
    <source>
        <dbReference type="Proteomes" id="UP000182993"/>
    </source>
</evidence>
<dbReference type="Proteomes" id="UP000182993">
    <property type="component" value="Chromosome"/>
</dbReference>
<reference evidence="3" key="1">
    <citation type="submission" date="2016-06" db="EMBL/GenBank/DDBJ databases">
        <title>Whole genome sequencing of Thermus brockianus strain GE-1.</title>
        <authorList>
            <person name="Schaefers C."/>
            <person name="Blank S."/>
            <person name="Wiebusch S."/>
            <person name="Elleuche S."/>
            <person name="Antranikian G."/>
        </authorList>
    </citation>
    <scope>NUCLEOTIDE SEQUENCE [LARGE SCALE GENOMIC DNA]</scope>
    <source>
        <strain evidence="3">GE-1</strain>
    </source>
</reference>
<sequence>MLDDAPELVLDLGPCPWCGEEELEYAGNGLAAGRRPPSLCCERGAVASLLRHAAAVRATAEKEREEVAEEYRALLQDATKQFGSQALLAVLDEVARAGVIGWRSAGAVRAALERRERTPSGTGR</sequence>
<dbReference type="OrthoDB" id="10018533at2"/>
<dbReference type="AlphaFoldDB" id="A0A1J0LUQ0"/>
<name>A0A1J0LUQ0_THEBO</name>
<evidence type="ECO:0000313" key="2">
    <source>
        <dbReference type="EMBL" id="APD09732.1"/>
    </source>
</evidence>
<dbReference type="KEGG" id="tbc:A0O31_01624"/>
<organism evidence="2 3">
    <name type="scientific">Thermus brockianus</name>
    <dbReference type="NCBI Taxonomy" id="56956"/>
    <lineage>
        <taxon>Bacteria</taxon>
        <taxon>Thermotogati</taxon>
        <taxon>Deinococcota</taxon>
        <taxon>Deinococci</taxon>
        <taxon>Thermales</taxon>
        <taxon>Thermaceae</taxon>
        <taxon>Thermus</taxon>
    </lineage>
</organism>
<dbReference type="EMBL" id="CP016312">
    <property type="protein sequence ID" value="APD09732.1"/>
    <property type="molecule type" value="Genomic_DNA"/>
</dbReference>
<feature type="coiled-coil region" evidence="1">
    <location>
        <begin position="50"/>
        <end position="77"/>
    </location>
</feature>
<accession>A0A1J0LUQ0</accession>